<feature type="compositionally biased region" description="Basic and acidic residues" evidence="2">
    <location>
        <begin position="616"/>
        <end position="630"/>
    </location>
</feature>
<feature type="compositionally biased region" description="Basic and acidic residues" evidence="2">
    <location>
        <begin position="592"/>
        <end position="601"/>
    </location>
</feature>
<organism evidence="5 6">
    <name type="scientific">Billgrantia gudaonensis</name>
    <dbReference type="NCBI Taxonomy" id="376427"/>
    <lineage>
        <taxon>Bacteria</taxon>
        <taxon>Pseudomonadati</taxon>
        <taxon>Pseudomonadota</taxon>
        <taxon>Gammaproteobacteria</taxon>
        <taxon>Oceanospirillales</taxon>
        <taxon>Halomonadaceae</taxon>
        <taxon>Billgrantia</taxon>
    </lineage>
</organism>
<evidence type="ECO:0000256" key="2">
    <source>
        <dbReference type="SAM" id="MobiDB-lite"/>
    </source>
</evidence>
<dbReference type="CDD" id="cd14686">
    <property type="entry name" value="bZIP"/>
    <property type="match status" value="1"/>
</dbReference>
<dbReference type="Gene3D" id="1.25.40.10">
    <property type="entry name" value="Tetratricopeptide repeat domain"/>
    <property type="match status" value="1"/>
</dbReference>
<dbReference type="EMBL" id="FNES01000004">
    <property type="protein sequence ID" value="SDJ38118.1"/>
    <property type="molecule type" value="Genomic_DNA"/>
</dbReference>
<feature type="compositionally biased region" description="Basic and acidic residues" evidence="2">
    <location>
        <begin position="652"/>
        <end position="664"/>
    </location>
</feature>
<evidence type="ECO:0000256" key="1">
    <source>
        <dbReference type="SAM" id="Coils"/>
    </source>
</evidence>
<feature type="coiled-coil region" evidence="1">
    <location>
        <begin position="357"/>
        <end position="405"/>
    </location>
</feature>
<dbReference type="OrthoDB" id="5298707at2"/>
<dbReference type="STRING" id="376427.SAMN04487954_104237"/>
<dbReference type="Pfam" id="PF25800">
    <property type="entry name" value="FimV_N"/>
    <property type="match status" value="1"/>
</dbReference>
<evidence type="ECO:0000313" key="5">
    <source>
        <dbReference type="EMBL" id="SDJ38118.1"/>
    </source>
</evidence>
<feature type="signal peptide" evidence="3">
    <location>
        <begin position="1"/>
        <end position="22"/>
    </location>
</feature>
<feature type="region of interest" description="Disordered" evidence="2">
    <location>
        <begin position="592"/>
        <end position="771"/>
    </location>
</feature>
<proteinExistence type="predicted"/>
<dbReference type="Gene3D" id="3.10.350.10">
    <property type="entry name" value="LysM domain"/>
    <property type="match status" value="1"/>
</dbReference>
<feature type="compositionally biased region" description="Low complexity" evidence="2">
    <location>
        <begin position="146"/>
        <end position="166"/>
    </location>
</feature>
<feature type="region of interest" description="Disordered" evidence="2">
    <location>
        <begin position="481"/>
        <end position="509"/>
    </location>
</feature>
<keyword evidence="1" id="KW-0175">Coiled coil</keyword>
<name>A0A1G8T9E9_9GAMM</name>
<dbReference type="InterPro" id="IPR018392">
    <property type="entry name" value="LysM"/>
</dbReference>
<dbReference type="RefSeq" id="WP_089684492.1">
    <property type="nucleotide sequence ID" value="NZ_FNES01000004.1"/>
</dbReference>
<reference evidence="5 6" key="1">
    <citation type="submission" date="2016-10" db="EMBL/GenBank/DDBJ databases">
        <authorList>
            <person name="de Groot N.N."/>
        </authorList>
    </citation>
    <scope>NUCLEOTIDE SEQUENCE [LARGE SCALE GENOMIC DNA]</scope>
    <source>
        <strain evidence="5 6">CGMCC 1.6133</strain>
    </source>
</reference>
<protein>
    <submittedName>
        <fullName evidence="5">Tetratricopeptide repeat-containing protein</fullName>
    </submittedName>
</protein>
<keyword evidence="6" id="KW-1185">Reference proteome</keyword>
<dbReference type="AlphaFoldDB" id="A0A1G8T9E9"/>
<evidence type="ECO:0000259" key="4">
    <source>
        <dbReference type="Pfam" id="PF25800"/>
    </source>
</evidence>
<feature type="region of interest" description="Disordered" evidence="2">
    <location>
        <begin position="405"/>
        <end position="425"/>
    </location>
</feature>
<dbReference type="InterPro" id="IPR036779">
    <property type="entry name" value="LysM_dom_sf"/>
</dbReference>
<dbReference type="Proteomes" id="UP000198525">
    <property type="component" value="Unassembled WGS sequence"/>
</dbReference>
<feature type="chain" id="PRO_5011678478" evidence="3">
    <location>
        <begin position="23"/>
        <end position="843"/>
    </location>
</feature>
<evidence type="ECO:0000313" key="6">
    <source>
        <dbReference type="Proteomes" id="UP000198525"/>
    </source>
</evidence>
<dbReference type="InterPro" id="IPR020012">
    <property type="entry name" value="LysM_FimV"/>
</dbReference>
<sequence>MSRKLTFASLLSLSFVSPASWALGVGDVDVHSSLNAPLRASVPLTDVAGLDLRRLKVSLAEPAAFERAGLERMPLASDVTMAVRERNGQWVVELESDRPVREPWLDLLLRFDWPEGRQLREVTLLLDPPNYAELPVLAGSSGRSPGEAAVSTGSESSASPGASTSTERGDTWVGSGDTLWSIADRLRPDDAISMDQMMVALVEANPEVFPSGNINSMRAGHSLSVPSRDAILSRTAEQADRVVAAMNQAWAERDGGTAQRVALTPAPQDAGGTPEDAADPMETAGTEPEPTLSDAAIEAAESVPVPRLTLLSDRELAAEGQARGEVEGESQGAPVAGHGGIDPGVVAELATPELALLDDAGRQAVRQRENRQELESQRDALQAELEAMRDELDVLRGQLASVMAERAAESDPAGTSPAAEEGADSAPWWGAVHSLEPNRPLWLGAAGIAALLGLWLVIRWRRGRDEAVSAGGFVTMPTVSPAGASPEMAEEPAPTAGAGLAEEPPARPTMPQAEAINEADIFMAYGRYDQARELLEAGIARAPERSDLRFKLLTACVEQGDWTKAQREAQWLRDHAEPSLIAEVERLMARPPSEVEAHAATDEGAPPSASDDDAERDAPDASREVSDDTRSGAGDWPDLSPAMEAVPDDAEPATRSEPEAKPESEPDSQPASSSEPAEEPLAESAPRAGGREESVAETPTLAEPAGNVIDYQPPALDSPAATPEETPMQPSVDFTPRDGTTDDPGAAESGRSPALGDESPSPVAAAASGEDWEVEEVAFPPLDDDNGRPFSAALADDSLDEARRLIDAGESERARALLQRLLVESGDDELCDAARGLLDRHRL</sequence>
<dbReference type="CDD" id="cd00118">
    <property type="entry name" value="LysM"/>
    <property type="match status" value="1"/>
</dbReference>
<dbReference type="InterPro" id="IPR057840">
    <property type="entry name" value="FimV_N"/>
</dbReference>
<feature type="region of interest" description="Disordered" evidence="2">
    <location>
        <begin position="318"/>
        <end position="344"/>
    </location>
</feature>
<feature type="region of interest" description="Disordered" evidence="2">
    <location>
        <begin position="264"/>
        <end position="289"/>
    </location>
</feature>
<gene>
    <name evidence="5" type="ORF">SAMN04487954_104237</name>
</gene>
<dbReference type="NCBIfam" id="TIGR03505">
    <property type="entry name" value="FimV_core"/>
    <property type="match status" value="1"/>
</dbReference>
<feature type="region of interest" description="Disordered" evidence="2">
    <location>
        <begin position="137"/>
        <end position="172"/>
    </location>
</feature>
<feature type="domain" description="FimV N-terminal" evidence="4">
    <location>
        <begin position="23"/>
        <end position="129"/>
    </location>
</feature>
<dbReference type="Pfam" id="PF14559">
    <property type="entry name" value="TPR_19"/>
    <property type="match status" value="1"/>
</dbReference>
<accession>A0A1G8T9E9</accession>
<evidence type="ECO:0000256" key="3">
    <source>
        <dbReference type="SAM" id="SignalP"/>
    </source>
</evidence>
<dbReference type="InterPro" id="IPR011990">
    <property type="entry name" value="TPR-like_helical_dom_sf"/>
</dbReference>
<keyword evidence="3" id="KW-0732">Signal</keyword>